<gene>
    <name evidence="1" type="ORF">RRG08_000747</name>
</gene>
<accession>A0AAE1CQG5</accession>
<keyword evidence="2" id="KW-1185">Reference proteome</keyword>
<sequence>MFDGDQLTTHDDQWSSGSYLYHSSPVSCFKRPLRERSISVTNVISGQQPVCMVNVNGSGEVLTPPLYTAAELMLVCSGACSSHPLPVSWLNSDFLARKGSFYCSNFAFIVISGHRSDLCDIQSAPGAMRMSSQLLEPVRHRLSRNAKGPVLPVIM</sequence>
<dbReference type="AlphaFoldDB" id="A0AAE1CQG5"/>
<evidence type="ECO:0000313" key="1">
    <source>
        <dbReference type="EMBL" id="KAK3728206.1"/>
    </source>
</evidence>
<name>A0AAE1CQG5_9GAST</name>
<protein>
    <submittedName>
        <fullName evidence="1">Uncharacterized protein</fullName>
    </submittedName>
</protein>
<organism evidence="1 2">
    <name type="scientific">Elysia crispata</name>
    <name type="common">lettuce slug</name>
    <dbReference type="NCBI Taxonomy" id="231223"/>
    <lineage>
        <taxon>Eukaryota</taxon>
        <taxon>Metazoa</taxon>
        <taxon>Spiralia</taxon>
        <taxon>Lophotrochozoa</taxon>
        <taxon>Mollusca</taxon>
        <taxon>Gastropoda</taxon>
        <taxon>Heterobranchia</taxon>
        <taxon>Euthyneura</taxon>
        <taxon>Panpulmonata</taxon>
        <taxon>Sacoglossa</taxon>
        <taxon>Placobranchoidea</taxon>
        <taxon>Plakobranchidae</taxon>
        <taxon>Elysia</taxon>
    </lineage>
</organism>
<dbReference type="EMBL" id="JAWDGP010007198">
    <property type="protein sequence ID" value="KAK3728206.1"/>
    <property type="molecule type" value="Genomic_DNA"/>
</dbReference>
<proteinExistence type="predicted"/>
<comment type="caution">
    <text evidence="1">The sequence shown here is derived from an EMBL/GenBank/DDBJ whole genome shotgun (WGS) entry which is preliminary data.</text>
</comment>
<evidence type="ECO:0000313" key="2">
    <source>
        <dbReference type="Proteomes" id="UP001283361"/>
    </source>
</evidence>
<dbReference type="Proteomes" id="UP001283361">
    <property type="component" value="Unassembled WGS sequence"/>
</dbReference>
<reference evidence="1" key="1">
    <citation type="journal article" date="2023" name="G3 (Bethesda)">
        <title>A reference genome for the long-term kleptoplast-retaining sea slug Elysia crispata morphotype clarki.</title>
        <authorList>
            <person name="Eastman K.E."/>
            <person name="Pendleton A.L."/>
            <person name="Shaikh M.A."/>
            <person name="Suttiyut T."/>
            <person name="Ogas R."/>
            <person name="Tomko P."/>
            <person name="Gavelis G."/>
            <person name="Widhalm J.R."/>
            <person name="Wisecaver J.H."/>
        </authorList>
    </citation>
    <scope>NUCLEOTIDE SEQUENCE</scope>
    <source>
        <strain evidence="1">ECLA1</strain>
    </source>
</reference>